<dbReference type="InterPro" id="IPR037257">
    <property type="entry name" value="T2SS_E_N_sf"/>
</dbReference>
<protein>
    <submittedName>
        <fullName evidence="3">DUF4388 domain-containing protein</fullName>
    </submittedName>
</protein>
<organism evidence="3 4">
    <name type="scientific">Stigmatella ashevillensis</name>
    <dbReference type="NCBI Taxonomy" id="2995309"/>
    <lineage>
        <taxon>Bacteria</taxon>
        <taxon>Pseudomonadati</taxon>
        <taxon>Myxococcota</taxon>
        <taxon>Myxococcia</taxon>
        <taxon>Myxococcales</taxon>
        <taxon>Cystobacterineae</taxon>
        <taxon>Archangiaceae</taxon>
        <taxon>Stigmatella</taxon>
    </lineage>
</organism>
<evidence type="ECO:0000259" key="2">
    <source>
        <dbReference type="Pfam" id="PF14332"/>
    </source>
</evidence>
<evidence type="ECO:0000313" key="3">
    <source>
        <dbReference type="EMBL" id="MDC0708962.1"/>
    </source>
</evidence>
<dbReference type="EMBL" id="JAQNDM010000002">
    <property type="protein sequence ID" value="MDC0708962.1"/>
    <property type="molecule type" value="Genomic_DNA"/>
</dbReference>
<dbReference type="RefSeq" id="WP_272137115.1">
    <property type="nucleotide sequence ID" value="NZ_JAQNDM010000002.1"/>
</dbReference>
<dbReference type="PANTHER" id="PTHR36304:SF4">
    <property type="entry name" value="DUF4388 DOMAIN-CONTAINING PROTEIN"/>
    <property type="match status" value="1"/>
</dbReference>
<evidence type="ECO:0000313" key="4">
    <source>
        <dbReference type="Proteomes" id="UP001221838"/>
    </source>
</evidence>
<keyword evidence="1" id="KW-0812">Transmembrane</keyword>
<dbReference type="InterPro" id="IPR025497">
    <property type="entry name" value="PatA-like_N"/>
</dbReference>
<dbReference type="SUPFAM" id="SSF160246">
    <property type="entry name" value="EspE N-terminal domain-like"/>
    <property type="match status" value="1"/>
</dbReference>
<sequence length="390" mass="43632">MALQGTLKDFGIADILQLIGQQQKTGQLYLESKEQEVNVFFKDGNIARVESITRKKKDLIGNMLVRAEIITEAQLADSLETQRRTLKRLGDVLVSSGAITADRFKKMMQLQATETLYRLFSWDAGTYAFKAEPVESDTEAITPLRAESVLMEGFRMVDEWPVIRKKINRLDMTFECLKPLPPPVNAEPDFDAAFDDAFAEKKKDENKGDFKSVGDSERRVYEVISPDRDVRKLIDVSCLGEFETCKALLNLINLQYVRPFYPEGQAPSSGGAGVLAKVGRSLGRVGASMAALGAILFLAVQVAGFLSPTAKAASSFDDPGAQRFVSRAQLKRIEAAVEVFRLEKGEVPERLDALVEAGLLKPEELHYPWREPYYYRRLASREFVLLPPLQ</sequence>
<accession>A0ABT5D9J6</accession>
<comment type="caution">
    <text evidence="3">The sequence shown here is derived from an EMBL/GenBank/DDBJ whole genome shotgun (WGS) entry which is preliminary data.</text>
</comment>
<feature type="transmembrane region" description="Helical" evidence="1">
    <location>
        <begin position="285"/>
        <end position="306"/>
    </location>
</feature>
<gene>
    <name evidence="3" type="ORF">POL68_10855</name>
</gene>
<dbReference type="SUPFAM" id="SSF54523">
    <property type="entry name" value="Pili subunits"/>
    <property type="match status" value="1"/>
</dbReference>
<dbReference type="PANTHER" id="PTHR36304">
    <property type="entry name" value="DOMAIN GTPASE-ACTIVATING PROTEIN, PUTATIVE-RELATED-RELATED"/>
    <property type="match status" value="1"/>
</dbReference>
<feature type="domain" description="PatA-like N-terminal" evidence="2">
    <location>
        <begin position="4"/>
        <end position="160"/>
    </location>
</feature>
<reference evidence="3 4" key="1">
    <citation type="submission" date="2022-11" db="EMBL/GenBank/DDBJ databases">
        <title>Minimal conservation of predation-associated metabolite biosynthetic gene clusters underscores biosynthetic potential of Myxococcota including descriptions for ten novel species: Archangium lansinium sp. nov., Myxococcus landrumus sp. nov., Nannocystis bai.</title>
        <authorList>
            <person name="Ahearne A."/>
            <person name="Stevens C."/>
            <person name="Dowd S."/>
        </authorList>
    </citation>
    <scope>NUCLEOTIDE SEQUENCE [LARGE SCALE GENOMIC DNA]</scope>
    <source>
        <strain evidence="3 4">NCWAL01</strain>
    </source>
</reference>
<name>A0ABT5D9J6_9BACT</name>
<evidence type="ECO:0000256" key="1">
    <source>
        <dbReference type="SAM" id="Phobius"/>
    </source>
</evidence>
<dbReference type="Proteomes" id="UP001221838">
    <property type="component" value="Unassembled WGS sequence"/>
</dbReference>
<keyword evidence="1" id="KW-1133">Transmembrane helix</keyword>
<proteinExistence type="predicted"/>
<dbReference type="Pfam" id="PF14332">
    <property type="entry name" value="DUF4388"/>
    <property type="match status" value="1"/>
</dbReference>
<dbReference type="InterPro" id="IPR045584">
    <property type="entry name" value="Pilin-like"/>
</dbReference>
<keyword evidence="1" id="KW-0472">Membrane</keyword>
<keyword evidence="4" id="KW-1185">Reference proteome</keyword>